<organism evidence="3 4">
    <name type="scientific">Phialophora macrospora</name>
    <dbReference type="NCBI Taxonomy" id="1851006"/>
    <lineage>
        <taxon>Eukaryota</taxon>
        <taxon>Fungi</taxon>
        <taxon>Dikarya</taxon>
        <taxon>Ascomycota</taxon>
        <taxon>Pezizomycotina</taxon>
        <taxon>Eurotiomycetes</taxon>
        <taxon>Chaetothyriomycetidae</taxon>
        <taxon>Chaetothyriales</taxon>
        <taxon>Herpotrichiellaceae</taxon>
        <taxon>Phialophora</taxon>
    </lineage>
</organism>
<dbReference type="Gene3D" id="1.25.40.10">
    <property type="entry name" value="Tetratricopeptide repeat domain"/>
    <property type="match status" value="1"/>
</dbReference>
<reference evidence="3 4" key="1">
    <citation type="submission" date="2015-01" db="EMBL/GenBank/DDBJ databases">
        <title>The Genome Sequence of Capronia semiimmersa CBS27337.</title>
        <authorList>
            <consortium name="The Broad Institute Genomics Platform"/>
            <person name="Cuomo C."/>
            <person name="de Hoog S."/>
            <person name="Gorbushina A."/>
            <person name="Stielow B."/>
            <person name="Teixiera M."/>
            <person name="Abouelleil A."/>
            <person name="Chapman S.B."/>
            <person name="Priest M."/>
            <person name="Young S.K."/>
            <person name="Wortman J."/>
            <person name="Nusbaum C."/>
            <person name="Birren B."/>
        </authorList>
    </citation>
    <scope>NUCLEOTIDE SEQUENCE [LARGE SCALE GENOMIC DNA]</scope>
    <source>
        <strain evidence="3 4">CBS 27337</strain>
    </source>
</reference>
<feature type="compositionally biased region" description="Basic and acidic residues" evidence="1">
    <location>
        <begin position="1"/>
        <end position="11"/>
    </location>
</feature>
<evidence type="ECO:0000313" key="4">
    <source>
        <dbReference type="Proteomes" id="UP000054266"/>
    </source>
</evidence>
<dbReference type="InterPro" id="IPR025676">
    <property type="entry name" value="Clr5_dom"/>
</dbReference>
<proteinExistence type="predicted"/>
<gene>
    <name evidence="3" type="ORF">PV04_04999</name>
</gene>
<evidence type="ECO:0000259" key="2">
    <source>
        <dbReference type="Pfam" id="PF14420"/>
    </source>
</evidence>
<feature type="region of interest" description="Disordered" evidence="1">
    <location>
        <begin position="52"/>
        <end position="75"/>
    </location>
</feature>
<dbReference type="Proteomes" id="UP000054266">
    <property type="component" value="Unassembled WGS sequence"/>
</dbReference>
<dbReference type="InterPro" id="IPR011990">
    <property type="entry name" value="TPR-like_helical_dom_sf"/>
</dbReference>
<feature type="region of interest" description="Disordered" evidence="1">
    <location>
        <begin position="1"/>
        <end position="23"/>
    </location>
</feature>
<evidence type="ECO:0000313" key="3">
    <source>
        <dbReference type="EMBL" id="KIW69104.1"/>
    </source>
</evidence>
<dbReference type="AlphaFoldDB" id="A0A0D2GAR8"/>
<feature type="domain" description="Clr5" evidence="2">
    <location>
        <begin position="19"/>
        <end position="93"/>
    </location>
</feature>
<feature type="region of interest" description="Disordered" evidence="1">
    <location>
        <begin position="175"/>
        <end position="212"/>
    </location>
</feature>
<dbReference type="Pfam" id="PF14420">
    <property type="entry name" value="Clr5"/>
    <property type="match status" value="1"/>
</dbReference>
<feature type="compositionally biased region" description="Polar residues" evidence="1">
    <location>
        <begin position="200"/>
        <end position="212"/>
    </location>
</feature>
<keyword evidence="4" id="KW-1185">Reference proteome</keyword>
<accession>A0A0D2GAR8</accession>
<dbReference type="HOGENOM" id="CLU_408815_0_0_1"/>
<sequence length="672" mass="75086">MSVHGISDKAHPSKKKPTASQWEEARPKIKELYIIKNFNLSETMAEMAKGGFLARSIPPPPPQKPSSPRRTRSLTISSGKLYKEQLRAWGMGKNATRDDWLAWAKLYLEERAITSSSEIYIQVHNKIRRIQELRRYLKNIGEREEAFFDEAMRSQAPVPQHIHICNPDGSVAMNTKPSEPQCQAAVSVPRKEISPRQRVTRSPNDSSDVSLQEATPSIITRYVVDEVQATERESAPPGFQQPLEYSHQRPQRSASLFAEKMVETSGSFDATDTGFLFDRVDAQDQTDRFDHLSSFNSFQCVAAGDVSAMHQNLGDAPKSYVEQDTFLTPVPIDAFEQGQSPLPISHAVDAQHTYTAACMIAAMLGAAGRKDKMEGYLEHASGCFRQMCRFQSPAILTAASVVLTWLLVHAEGSLSERVMAASLMAATESLGLNNPVCELLEWMTAAAARGKLRTCRIASSQLRHIWHGFCQTLGIAHGHTIVALYCLSMQLILADKAFAEAEQHLRDLAPISANVFGSSCVLTINILATLSRAQLRQGKSVLALESIHKSLAATPLGLNHPHRLELLLRKALILRTLDQWHETEELYWIVFKGRVATLGWQHSDTSAAHDSLVWVMKEKTGSWEAKKGEVHRCLVDPQVSVTDYESWWRRFVEENRATKIDDQDSSGEESFE</sequence>
<evidence type="ECO:0000256" key="1">
    <source>
        <dbReference type="SAM" id="MobiDB-lite"/>
    </source>
</evidence>
<protein>
    <recommendedName>
        <fullName evidence="2">Clr5 domain-containing protein</fullName>
    </recommendedName>
</protein>
<name>A0A0D2GAR8_9EURO</name>
<dbReference type="STRING" id="5601.A0A0D2GAR8"/>
<dbReference type="EMBL" id="KN846958">
    <property type="protein sequence ID" value="KIW69104.1"/>
    <property type="molecule type" value="Genomic_DNA"/>
</dbReference>